<sequence>MSLDLVKGRLDCCGRKSPYVSDTSSLLGRSRVGDYTERILLVSTLSVLRSMNLLRAEAKQRLVYALKRTKARIGSRDRVGQGTIHVQWPGLSSTTVQHGYLEARWVMVQQDRTRQERGNTTSPRTSSIHAPASNAPHGSATRPLSSRPRRLPFSLPLRALSLPATSAQRRSPCRAFGTAIEPDDRTSVCPRTEDSPLSLK</sequence>
<protein>
    <submittedName>
        <fullName evidence="2">Uncharacterized protein</fullName>
    </submittedName>
</protein>
<feature type="compositionally biased region" description="Polar residues" evidence="1">
    <location>
        <begin position="118"/>
        <end position="128"/>
    </location>
</feature>
<dbReference type="EMBL" id="JADCUA010000011">
    <property type="protein sequence ID" value="KAH9836037.1"/>
    <property type="molecule type" value="Genomic_DNA"/>
</dbReference>
<name>A0ABQ8KEA3_9APHY</name>
<reference evidence="2 3" key="1">
    <citation type="journal article" date="2021" name="Environ. Microbiol.">
        <title>Gene family expansions and transcriptome signatures uncover fungal adaptations to wood decay.</title>
        <authorList>
            <person name="Hage H."/>
            <person name="Miyauchi S."/>
            <person name="Viragh M."/>
            <person name="Drula E."/>
            <person name="Min B."/>
            <person name="Chaduli D."/>
            <person name="Navarro D."/>
            <person name="Favel A."/>
            <person name="Norest M."/>
            <person name="Lesage-Meessen L."/>
            <person name="Balint B."/>
            <person name="Merenyi Z."/>
            <person name="de Eugenio L."/>
            <person name="Morin E."/>
            <person name="Martinez A.T."/>
            <person name="Baldrian P."/>
            <person name="Stursova M."/>
            <person name="Martinez M.J."/>
            <person name="Novotny C."/>
            <person name="Magnuson J.K."/>
            <person name="Spatafora J.W."/>
            <person name="Maurice S."/>
            <person name="Pangilinan J."/>
            <person name="Andreopoulos W."/>
            <person name="LaButti K."/>
            <person name="Hundley H."/>
            <person name="Na H."/>
            <person name="Kuo A."/>
            <person name="Barry K."/>
            <person name="Lipzen A."/>
            <person name="Henrissat B."/>
            <person name="Riley R."/>
            <person name="Ahrendt S."/>
            <person name="Nagy L.G."/>
            <person name="Grigoriev I.V."/>
            <person name="Martin F."/>
            <person name="Rosso M.N."/>
        </authorList>
    </citation>
    <scope>NUCLEOTIDE SEQUENCE [LARGE SCALE GENOMIC DNA]</scope>
    <source>
        <strain evidence="2 3">CIRM-BRFM 1785</strain>
    </source>
</reference>
<feature type="compositionally biased region" description="Low complexity" evidence="1">
    <location>
        <begin position="139"/>
        <end position="167"/>
    </location>
</feature>
<gene>
    <name evidence="2" type="ORF">C8Q71DRAFT_63321</name>
</gene>
<comment type="caution">
    <text evidence="2">The sequence shown here is derived from an EMBL/GenBank/DDBJ whole genome shotgun (WGS) entry which is preliminary data.</text>
</comment>
<dbReference type="Proteomes" id="UP000814176">
    <property type="component" value="Unassembled WGS sequence"/>
</dbReference>
<evidence type="ECO:0000256" key="1">
    <source>
        <dbReference type="SAM" id="MobiDB-lite"/>
    </source>
</evidence>
<feature type="compositionally biased region" description="Basic and acidic residues" evidence="1">
    <location>
        <begin position="182"/>
        <end position="194"/>
    </location>
</feature>
<evidence type="ECO:0000313" key="3">
    <source>
        <dbReference type="Proteomes" id="UP000814176"/>
    </source>
</evidence>
<dbReference type="GeneID" id="72000369"/>
<accession>A0ABQ8KEA3</accession>
<dbReference type="RefSeq" id="XP_047778322.1">
    <property type="nucleotide sequence ID" value="XM_047919637.1"/>
</dbReference>
<keyword evidence="3" id="KW-1185">Reference proteome</keyword>
<evidence type="ECO:0000313" key="2">
    <source>
        <dbReference type="EMBL" id="KAH9836037.1"/>
    </source>
</evidence>
<organism evidence="2 3">
    <name type="scientific">Rhodofomes roseus</name>
    <dbReference type="NCBI Taxonomy" id="34475"/>
    <lineage>
        <taxon>Eukaryota</taxon>
        <taxon>Fungi</taxon>
        <taxon>Dikarya</taxon>
        <taxon>Basidiomycota</taxon>
        <taxon>Agaricomycotina</taxon>
        <taxon>Agaricomycetes</taxon>
        <taxon>Polyporales</taxon>
        <taxon>Rhodofomes</taxon>
    </lineage>
</organism>
<proteinExistence type="predicted"/>
<feature type="region of interest" description="Disordered" evidence="1">
    <location>
        <begin position="111"/>
        <end position="200"/>
    </location>
</feature>